<dbReference type="SMART" id="SM00382">
    <property type="entry name" value="AAA"/>
    <property type="match status" value="1"/>
</dbReference>
<dbReference type="EMBL" id="RBDY01000015">
    <property type="protein sequence ID" value="RKN19571.1"/>
    <property type="molecule type" value="Genomic_DNA"/>
</dbReference>
<accession>A0A3A9W3I5</accession>
<evidence type="ECO:0000256" key="2">
    <source>
        <dbReference type="ARBA" id="ARBA00022692"/>
    </source>
</evidence>
<dbReference type="SUPFAM" id="SSF90123">
    <property type="entry name" value="ABC transporter transmembrane region"/>
    <property type="match status" value="1"/>
</dbReference>
<dbReference type="InterPro" id="IPR003593">
    <property type="entry name" value="AAA+_ATPase"/>
</dbReference>
<dbReference type="Proteomes" id="UP000275024">
    <property type="component" value="Unassembled WGS sequence"/>
</dbReference>
<protein>
    <submittedName>
        <fullName evidence="10">ABC transporter ATP-binding protein</fullName>
    </submittedName>
</protein>
<dbReference type="Pfam" id="PF00005">
    <property type="entry name" value="ABC_tran"/>
    <property type="match status" value="1"/>
</dbReference>
<evidence type="ECO:0000256" key="7">
    <source>
        <dbReference type="SAM" id="Phobius"/>
    </source>
</evidence>
<comment type="caution">
    <text evidence="10">The sequence shown here is derived from an EMBL/GenBank/DDBJ whole genome shotgun (WGS) entry which is preliminary data.</text>
</comment>
<gene>
    <name evidence="11" type="ORF">D7318_19680</name>
    <name evidence="10" type="ORF">D7319_18845</name>
</gene>
<reference evidence="12 13" key="1">
    <citation type="submission" date="2018-09" db="EMBL/GenBank/DDBJ databases">
        <title>Streptomyces sp. nov. DS1-2, an endophytic actinomycete isolated from roots of Dendrobium scabrilingue.</title>
        <authorList>
            <person name="Kuncharoen N."/>
            <person name="Kudo T."/>
            <person name="Ohkuma M."/>
            <person name="Yuki M."/>
            <person name="Tanasupawat S."/>
        </authorList>
    </citation>
    <scope>NUCLEOTIDE SEQUENCE [LARGE SCALE GENOMIC DNA]</scope>
    <source>
        <strain evidence="10 13">AZ1-7</strain>
        <strain evidence="11 12">DS1-2</strain>
    </source>
</reference>
<keyword evidence="12" id="KW-1185">Reference proteome</keyword>
<name>A0A3A9W3I5_9ACTN</name>
<evidence type="ECO:0000256" key="3">
    <source>
        <dbReference type="ARBA" id="ARBA00022741"/>
    </source>
</evidence>
<evidence type="ECO:0000313" key="10">
    <source>
        <dbReference type="EMBL" id="RKN07410.1"/>
    </source>
</evidence>
<dbReference type="InterPro" id="IPR011527">
    <property type="entry name" value="ABC1_TM_dom"/>
</dbReference>
<evidence type="ECO:0000313" key="11">
    <source>
        <dbReference type="EMBL" id="RKN19571.1"/>
    </source>
</evidence>
<dbReference type="PANTHER" id="PTHR24221">
    <property type="entry name" value="ATP-BINDING CASSETTE SUB-FAMILY B"/>
    <property type="match status" value="1"/>
</dbReference>
<dbReference type="PROSITE" id="PS00211">
    <property type="entry name" value="ABC_TRANSPORTER_1"/>
    <property type="match status" value="1"/>
</dbReference>
<dbReference type="GO" id="GO:0005886">
    <property type="term" value="C:plasma membrane"/>
    <property type="evidence" value="ECO:0007669"/>
    <property type="project" value="UniProtKB-SubCell"/>
</dbReference>
<dbReference type="PROSITE" id="PS50893">
    <property type="entry name" value="ABC_TRANSPORTER_2"/>
    <property type="match status" value="1"/>
</dbReference>
<comment type="subcellular location">
    <subcellularLocation>
        <location evidence="1">Cell membrane</location>
        <topology evidence="1">Multi-pass membrane protein</topology>
    </subcellularLocation>
</comment>
<dbReference type="PANTHER" id="PTHR24221:SF423">
    <property type="entry name" value="ABC TRANSPORTER"/>
    <property type="match status" value="1"/>
</dbReference>
<keyword evidence="5 7" id="KW-1133">Transmembrane helix</keyword>
<dbReference type="GO" id="GO:0140359">
    <property type="term" value="F:ABC-type transporter activity"/>
    <property type="evidence" value="ECO:0007669"/>
    <property type="project" value="InterPro"/>
</dbReference>
<feature type="transmembrane region" description="Helical" evidence="7">
    <location>
        <begin position="156"/>
        <end position="176"/>
    </location>
</feature>
<dbReference type="PROSITE" id="PS50929">
    <property type="entry name" value="ABC_TM1F"/>
    <property type="match status" value="1"/>
</dbReference>
<dbReference type="InterPro" id="IPR039421">
    <property type="entry name" value="Type_1_exporter"/>
</dbReference>
<dbReference type="InterPro" id="IPR003439">
    <property type="entry name" value="ABC_transporter-like_ATP-bd"/>
</dbReference>
<dbReference type="InterPro" id="IPR036640">
    <property type="entry name" value="ABC1_TM_sf"/>
</dbReference>
<evidence type="ECO:0000256" key="1">
    <source>
        <dbReference type="ARBA" id="ARBA00004651"/>
    </source>
</evidence>
<dbReference type="InterPro" id="IPR027417">
    <property type="entry name" value="P-loop_NTPase"/>
</dbReference>
<dbReference type="SUPFAM" id="SSF52540">
    <property type="entry name" value="P-loop containing nucleoside triphosphate hydrolases"/>
    <property type="match status" value="1"/>
</dbReference>
<dbReference type="GO" id="GO:0005524">
    <property type="term" value="F:ATP binding"/>
    <property type="evidence" value="ECO:0007669"/>
    <property type="project" value="UniProtKB-KW"/>
</dbReference>
<dbReference type="RefSeq" id="WP_120698441.1">
    <property type="nucleotide sequence ID" value="NZ_RBDX01000015.1"/>
</dbReference>
<feature type="domain" description="ABC transporter" evidence="8">
    <location>
        <begin position="343"/>
        <end position="570"/>
    </location>
</feature>
<organism evidence="10 13">
    <name type="scientific">Streptomyces radicis</name>
    <dbReference type="NCBI Taxonomy" id="1750517"/>
    <lineage>
        <taxon>Bacteria</taxon>
        <taxon>Bacillati</taxon>
        <taxon>Actinomycetota</taxon>
        <taxon>Actinomycetes</taxon>
        <taxon>Kitasatosporales</taxon>
        <taxon>Streptomycetaceae</taxon>
        <taxon>Streptomyces</taxon>
    </lineage>
</organism>
<feature type="transmembrane region" description="Helical" evidence="7">
    <location>
        <begin position="244"/>
        <end position="263"/>
    </location>
</feature>
<dbReference type="Gene3D" id="3.40.50.300">
    <property type="entry name" value="P-loop containing nucleotide triphosphate hydrolases"/>
    <property type="match status" value="1"/>
</dbReference>
<keyword evidence="2 7" id="KW-0812">Transmembrane</keyword>
<proteinExistence type="predicted"/>
<evidence type="ECO:0000259" key="9">
    <source>
        <dbReference type="PROSITE" id="PS50929"/>
    </source>
</evidence>
<sequence>MTWHLFRLLAGRPRPHLLLDALWTLLRVTILLTGLLLQAVFDHLATGSQDRGPIVLWAALLAVNEAARLVLWYGVVLSRVEPTYTYTVRSGLQDRVVGAVLRRPAATALRHPVGDVVSRLGGDADEVGVFAIWSASNVARLAIAGVAIAVMARVDAVATAGLVAVIAVVTVLGRLLNGPVGRRREASRAAAGEVSTVVGEAVGGFLALKAARAEGRMTERLRVASDRRRAAAVRDEALASAQESLFRVTTALGTGLVLLLVAGRMREGAFSVGDLALFVFYTQFIGEAVNALGMLLGRIRQAGVSLGRLGELAEGPGEVAVAALVHLDHAAPPAPGPPRREPLRSLSVSALTCLHPGTDRGVRGVDLSVRPGTLTVVTGPVGAGKTTLLRALLGVLPAGGEIRWNGEVVADPGAFMVPPRVAYLPQVPALFSGTLRENVRLGVECDDAEVLRVLELATLGPDLAAMPQGLDTVVGPRGARLSGGQARRVALARALLRDPELLVLDDVSNALDLDTERALWANLLATARTVLAVTHRAEVIAAADRVVRLEAGRVHGVVAPRRPNELSGPA</sequence>
<feature type="transmembrane region" description="Helical" evidence="7">
    <location>
        <begin position="53"/>
        <end position="75"/>
    </location>
</feature>
<evidence type="ECO:0000313" key="13">
    <source>
        <dbReference type="Proteomes" id="UP000275024"/>
    </source>
</evidence>
<dbReference type="AlphaFoldDB" id="A0A3A9W3I5"/>
<feature type="transmembrane region" description="Helical" evidence="7">
    <location>
        <begin position="127"/>
        <end position="150"/>
    </location>
</feature>
<feature type="domain" description="ABC transmembrane type-1" evidence="9">
    <location>
        <begin position="28"/>
        <end position="301"/>
    </location>
</feature>
<evidence type="ECO:0000256" key="6">
    <source>
        <dbReference type="ARBA" id="ARBA00023136"/>
    </source>
</evidence>
<keyword evidence="3" id="KW-0547">Nucleotide-binding</keyword>
<evidence type="ECO:0000256" key="5">
    <source>
        <dbReference type="ARBA" id="ARBA00022989"/>
    </source>
</evidence>
<dbReference type="OrthoDB" id="9770415at2"/>
<dbReference type="Gene3D" id="1.20.1560.10">
    <property type="entry name" value="ABC transporter type 1, transmembrane domain"/>
    <property type="match status" value="1"/>
</dbReference>
<dbReference type="Pfam" id="PF00664">
    <property type="entry name" value="ABC_membrane"/>
    <property type="match status" value="1"/>
</dbReference>
<dbReference type="GO" id="GO:0016887">
    <property type="term" value="F:ATP hydrolysis activity"/>
    <property type="evidence" value="ECO:0007669"/>
    <property type="project" value="InterPro"/>
</dbReference>
<evidence type="ECO:0000259" key="8">
    <source>
        <dbReference type="PROSITE" id="PS50893"/>
    </source>
</evidence>
<dbReference type="Proteomes" id="UP000268652">
    <property type="component" value="Unassembled WGS sequence"/>
</dbReference>
<keyword evidence="6 7" id="KW-0472">Membrane</keyword>
<dbReference type="EMBL" id="RBDX01000015">
    <property type="protein sequence ID" value="RKN07410.1"/>
    <property type="molecule type" value="Genomic_DNA"/>
</dbReference>
<evidence type="ECO:0000256" key="4">
    <source>
        <dbReference type="ARBA" id="ARBA00022840"/>
    </source>
</evidence>
<dbReference type="InterPro" id="IPR017871">
    <property type="entry name" value="ABC_transporter-like_CS"/>
</dbReference>
<evidence type="ECO:0000313" key="12">
    <source>
        <dbReference type="Proteomes" id="UP000268652"/>
    </source>
</evidence>
<feature type="transmembrane region" description="Helical" evidence="7">
    <location>
        <begin position="21"/>
        <end position="41"/>
    </location>
</feature>
<keyword evidence="4 10" id="KW-0067">ATP-binding</keyword>